<dbReference type="GO" id="GO:0006390">
    <property type="term" value="P:mitochondrial transcription"/>
    <property type="evidence" value="ECO:0007669"/>
    <property type="project" value="TreeGrafter"/>
</dbReference>
<evidence type="ECO:0000256" key="3">
    <source>
        <dbReference type="ARBA" id="ARBA00022478"/>
    </source>
</evidence>
<dbReference type="GO" id="GO:0034245">
    <property type="term" value="C:mitochondrial DNA-directed RNA polymerase complex"/>
    <property type="evidence" value="ECO:0007669"/>
    <property type="project" value="TreeGrafter"/>
</dbReference>
<protein>
    <recommendedName>
        <fullName evidence="2">DNA-directed RNA polymerase</fullName>
        <ecNumber evidence="2">2.7.7.6</ecNumber>
    </recommendedName>
</protein>
<sequence>MISNQIFKFRGTPRLLSPHPIVDDVFEHPSFDNLNVSTQGRSWSAESFDSVELYNKIISELPSFDSKQGFFYTKLAFILNSSNLSLKTVDELRTVQANIDSASEVSMDTKAPTAVIKLYHEIVKTMNLVDPEYTKHFDIDELCAVIQCEMLKVYSTRDGVEEIILRRRIIKRLDAKPNGFNPLNIPADEIVSRKMEFIAYFIVYIISNTNFWHLNSRSLKGKYVSVVVPSPVYFDELYKNVEHIGLDLPRLVKPDIELDSLVKGSYQNRGLTRPGEEVLSVARGMSSTPFIINTKVLDWLEANKALWVPELPKFDDLKGLTNGFCFKELKTVGAKIKTCNNILATAELYRNVPGFYFPVFLDWRGRFYAIGEYIGYQGHKAALSLLKFKKKVKLGTEGLLYMKLYGASVYGIKVSNETRLKWVGENHHNIISMDVDFIKKAKELPLFVAFCLEYRACMAVEEPINYESNLPILIDCTCNGIQHLAGMLLDSRIAGLVNLKNSAVIEDMYSKAARDMNKSLGKRFDGGDWSITRDMVKKIIMTVPYNATEFSAANYFIQAFVYNPETNTFSPPENKNVKLKYEVVYKLGREVYKRFFVLHPQLKFIVDYFKKMSDLMTGFNCGIVWKTPSGTVVNQEYIQFKVVKTKGIKNTRNIAINIPTAKINSIKQRNGLMPNVVHSFDAANVVKTCNILKASNIEFFTIHDCFASQAANIHKVAEAVKRGFVNLYVDKNTINNFHKGCLDKLKTEYHGLLDINEELGVIINTEDGSRINIPRKPILGDFDVQEVLNATYMVS</sequence>
<geneLocation type="mitochondrion" evidence="9"/>
<keyword evidence="6" id="KW-0804">Transcription</keyword>
<dbReference type="Pfam" id="PF00940">
    <property type="entry name" value="RNA_pol"/>
    <property type="match status" value="1"/>
</dbReference>
<dbReference type="Gene3D" id="1.10.150.20">
    <property type="entry name" value="5' to 3' exonuclease, C-terminal subdomain"/>
    <property type="match status" value="1"/>
</dbReference>
<dbReference type="EMBL" id="AP019311">
    <property type="protein sequence ID" value="BBH42978.1"/>
    <property type="molecule type" value="Genomic_DNA"/>
</dbReference>
<keyword evidence="5" id="KW-0548">Nucleotidyltransferase</keyword>
<evidence type="ECO:0000256" key="5">
    <source>
        <dbReference type="ARBA" id="ARBA00022695"/>
    </source>
</evidence>
<dbReference type="PANTHER" id="PTHR10102:SF0">
    <property type="entry name" value="DNA-DIRECTED RNA POLYMERASE, MITOCHONDRIAL"/>
    <property type="match status" value="1"/>
</dbReference>
<accession>A0A455REX9</accession>
<reference evidence="9" key="1">
    <citation type="journal article" date="2019" name="Sci. Rep.">
        <title>Horizontally-acquired genetic elements in the mitochondrial genome of a centrohelid Marophrys sp. SRT127.</title>
        <authorList>
            <person name="Nishimura Y."/>
            <person name="Shiratori T."/>
            <person name="Ishida K."/>
            <person name="Hashimoto T."/>
            <person name="Ohkuma M."/>
            <person name="Inagaki Y."/>
        </authorList>
    </citation>
    <scope>NUCLEOTIDE SEQUENCE</scope>
    <source>
        <strain evidence="9">SRT127</strain>
        <plasmid evidence="9">mC</plasmid>
    </source>
</reference>
<dbReference type="EC" id="2.7.7.6" evidence="2"/>
<evidence type="ECO:0000256" key="1">
    <source>
        <dbReference type="ARBA" id="ARBA00009493"/>
    </source>
</evidence>
<dbReference type="AlphaFoldDB" id="A0A455REX9"/>
<feature type="domain" description="DNA-directed RNA polymerase C-terminal" evidence="8">
    <location>
        <begin position="393"/>
        <end position="793"/>
    </location>
</feature>
<evidence type="ECO:0000256" key="2">
    <source>
        <dbReference type="ARBA" id="ARBA00012418"/>
    </source>
</evidence>
<organism evidence="9">
    <name type="scientific">Marophrys sp. SRT127</name>
    <dbReference type="NCBI Taxonomy" id="2488311"/>
    <lineage>
        <taxon>Eukaryota</taxon>
        <taxon>Haptista</taxon>
        <taxon>Centroplasthelida</taxon>
        <taxon>Panacanthocystida</taxon>
        <taxon>Acanthocystida</taxon>
        <taxon>Marophrys</taxon>
    </lineage>
</organism>
<name>A0A455REX9_9EUKA</name>
<evidence type="ECO:0000256" key="4">
    <source>
        <dbReference type="ARBA" id="ARBA00022679"/>
    </source>
</evidence>
<comment type="catalytic activity">
    <reaction evidence="7">
        <text>RNA(n) + a ribonucleoside 5'-triphosphate = RNA(n+1) + diphosphate</text>
        <dbReference type="Rhea" id="RHEA:21248"/>
        <dbReference type="Rhea" id="RHEA-COMP:14527"/>
        <dbReference type="Rhea" id="RHEA-COMP:17342"/>
        <dbReference type="ChEBI" id="CHEBI:33019"/>
        <dbReference type="ChEBI" id="CHEBI:61557"/>
        <dbReference type="ChEBI" id="CHEBI:140395"/>
        <dbReference type="EC" id="2.7.7.6"/>
    </reaction>
</comment>
<gene>
    <name evidence="9" type="primary">rpo</name>
</gene>
<dbReference type="InterPro" id="IPR043502">
    <property type="entry name" value="DNA/RNA_pol_sf"/>
</dbReference>
<dbReference type="SUPFAM" id="SSF56672">
    <property type="entry name" value="DNA/RNA polymerases"/>
    <property type="match status" value="1"/>
</dbReference>
<evidence type="ECO:0000313" key="9">
    <source>
        <dbReference type="EMBL" id="BBH42978.1"/>
    </source>
</evidence>
<evidence type="ECO:0000256" key="6">
    <source>
        <dbReference type="ARBA" id="ARBA00023163"/>
    </source>
</evidence>
<comment type="similarity">
    <text evidence="1">Belongs to the phage and mitochondrial RNA polymerase family.</text>
</comment>
<keyword evidence="9" id="KW-0614">Plasmid</keyword>
<evidence type="ECO:0000259" key="8">
    <source>
        <dbReference type="Pfam" id="PF00940"/>
    </source>
</evidence>
<proteinExistence type="inferred from homology"/>
<dbReference type="GO" id="GO:0001018">
    <property type="term" value="F:mitochondrial promoter sequence-specific DNA binding"/>
    <property type="evidence" value="ECO:0007669"/>
    <property type="project" value="TreeGrafter"/>
</dbReference>
<dbReference type="GO" id="GO:0003899">
    <property type="term" value="F:DNA-directed RNA polymerase activity"/>
    <property type="evidence" value="ECO:0007669"/>
    <property type="project" value="UniProtKB-EC"/>
</dbReference>
<keyword evidence="9" id="KW-0496">Mitochondrion</keyword>
<keyword evidence="3" id="KW-0240">DNA-directed RNA polymerase</keyword>
<dbReference type="PANTHER" id="PTHR10102">
    <property type="entry name" value="DNA-DIRECTED RNA POLYMERASE, MITOCHONDRIAL"/>
    <property type="match status" value="1"/>
</dbReference>
<dbReference type="Gene3D" id="1.10.287.280">
    <property type="match status" value="1"/>
</dbReference>
<dbReference type="InterPro" id="IPR046950">
    <property type="entry name" value="DNA-dir_Rpol_C_phage-type"/>
</dbReference>
<dbReference type="PROSITE" id="PS00489">
    <property type="entry name" value="RNA_POL_PHAGE_2"/>
    <property type="match status" value="1"/>
</dbReference>
<geneLocation type="plasmid" evidence="9">
    <name>mC</name>
</geneLocation>
<dbReference type="InterPro" id="IPR002092">
    <property type="entry name" value="DNA-dir_Rpol_phage-type"/>
</dbReference>
<keyword evidence="4" id="KW-0808">Transferase</keyword>
<evidence type="ECO:0000256" key="7">
    <source>
        <dbReference type="ARBA" id="ARBA00048552"/>
    </source>
</evidence>